<comment type="caution">
    <text evidence="1">The sequence shown here is derived from an EMBL/GenBank/DDBJ whole genome shotgun (WGS) entry which is preliminary data.</text>
</comment>
<reference evidence="2" key="1">
    <citation type="journal article" date="2020" name="MBio">
        <title>Horizontal gene transfer to a defensive symbiont with a reduced genome amongst a multipartite beetle microbiome.</title>
        <authorList>
            <person name="Waterworth S.C."/>
            <person name="Florez L.V."/>
            <person name="Rees E.R."/>
            <person name="Hertweck C."/>
            <person name="Kaltenpoth M."/>
            <person name="Kwan J.C."/>
        </authorList>
    </citation>
    <scope>NUCLEOTIDE SEQUENCE [LARGE SCALE GENOMIC DNA]</scope>
</reference>
<dbReference type="Proteomes" id="UP000487117">
    <property type="component" value="Unassembled WGS sequence"/>
</dbReference>
<name>A0A7V8JMN6_STEMA</name>
<dbReference type="EMBL" id="WNDS01000002">
    <property type="protein sequence ID" value="KAF1016211.1"/>
    <property type="molecule type" value="Genomic_DNA"/>
</dbReference>
<organism evidence="1 2">
    <name type="scientific">Stenotrophomonas maltophilia</name>
    <name type="common">Pseudomonas maltophilia</name>
    <name type="synonym">Xanthomonas maltophilia</name>
    <dbReference type="NCBI Taxonomy" id="40324"/>
    <lineage>
        <taxon>Bacteria</taxon>
        <taxon>Pseudomonadati</taxon>
        <taxon>Pseudomonadota</taxon>
        <taxon>Gammaproteobacteria</taxon>
        <taxon>Lysobacterales</taxon>
        <taxon>Lysobacteraceae</taxon>
        <taxon>Stenotrophomonas</taxon>
        <taxon>Stenotrophomonas maltophilia group</taxon>
    </lineage>
</organism>
<evidence type="ECO:0000313" key="2">
    <source>
        <dbReference type="Proteomes" id="UP000487117"/>
    </source>
</evidence>
<dbReference type="AlphaFoldDB" id="A0A7V8JMN6"/>
<protein>
    <submittedName>
        <fullName evidence="1">Uncharacterized protein</fullName>
    </submittedName>
</protein>
<accession>A0A7V8JMN6</accession>
<proteinExistence type="predicted"/>
<gene>
    <name evidence="1" type="ORF">GAK31_01700</name>
</gene>
<sequence length="64" mass="7158">MEAKEIAELRGKVRALEVLVEQIISTIPPEKRNGLYHQAKQSLLLHPQAVEATTAIEAIRMRAP</sequence>
<evidence type="ECO:0000313" key="1">
    <source>
        <dbReference type="EMBL" id="KAF1016211.1"/>
    </source>
</evidence>